<dbReference type="EMBL" id="REGN01005011">
    <property type="protein sequence ID" value="RNA15201.1"/>
    <property type="molecule type" value="Genomic_DNA"/>
</dbReference>
<gene>
    <name evidence="1" type="ORF">BpHYR1_047079</name>
</gene>
<dbReference type="AlphaFoldDB" id="A0A3M7QVR4"/>
<evidence type="ECO:0000313" key="1">
    <source>
        <dbReference type="EMBL" id="RNA15201.1"/>
    </source>
</evidence>
<name>A0A3M7QVR4_BRAPC</name>
<organism evidence="1 2">
    <name type="scientific">Brachionus plicatilis</name>
    <name type="common">Marine rotifer</name>
    <name type="synonym">Brachionus muelleri</name>
    <dbReference type="NCBI Taxonomy" id="10195"/>
    <lineage>
        <taxon>Eukaryota</taxon>
        <taxon>Metazoa</taxon>
        <taxon>Spiralia</taxon>
        <taxon>Gnathifera</taxon>
        <taxon>Rotifera</taxon>
        <taxon>Eurotatoria</taxon>
        <taxon>Monogononta</taxon>
        <taxon>Pseudotrocha</taxon>
        <taxon>Ploima</taxon>
        <taxon>Brachionidae</taxon>
        <taxon>Brachionus</taxon>
    </lineage>
</organism>
<reference evidence="1 2" key="1">
    <citation type="journal article" date="2018" name="Sci. Rep.">
        <title>Genomic signatures of local adaptation to the degree of environmental predictability in rotifers.</title>
        <authorList>
            <person name="Franch-Gras L."/>
            <person name="Hahn C."/>
            <person name="Garcia-Roger E.M."/>
            <person name="Carmona M.J."/>
            <person name="Serra M."/>
            <person name="Gomez A."/>
        </authorList>
    </citation>
    <scope>NUCLEOTIDE SEQUENCE [LARGE SCALE GENOMIC DNA]</scope>
    <source>
        <strain evidence="1">HYR1</strain>
    </source>
</reference>
<sequence length="102" mass="12361">MVTVGKTALNWLTTRIFPWPVDESKQSFNTSFSRYKNGKRQIEIQNYMNFNLNFDHLIMIMNFKLPLEKLKSSQRCKEYTKFLKNINYQKKFKAFIAFNNQY</sequence>
<protein>
    <submittedName>
        <fullName evidence="1">Uncharacterized protein</fullName>
    </submittedName>
</protein>
<comment type="caution">
    <text evidence="1">The sequence shown here is derived from an EMBL/GenBank/DDBJ whole genome shotgun (WGS) entry which is preliminary data.</text>
</comment>
<proteinExistence type="predicted"/>
<dbReference type="Proteomes" id="UP000276133">
    <property type="component" value="Unassembled WGS sequence"/>
</dbReference>
<accession>A0A3M7QVR4</accession>
<keyword evidence="2" id="KW-1185">Reference proteome</keyword>
<evidence type="ECO:0000313" key="2">
    <source>
        <dbReference type="Proteomes" id="UP000276133"/>
    </source>
</evidence>